<keyword evidence="6" id="KW-0472">Membrane</keyword>
<evidence type="ECO:0000256" key="6">
    <source>
        <dbReference type="ARBA" id="ARBA00023136"/>
    </source>
</evidence>
<dbReference type="PANTHER" id="PTHR34582:SF7">
    <property type="entry name" value="UPF0702 TRANSMEMBRANE PROTEIN YDFS"/>
    <property type="match status" value="1"/>
</dbReference>
<evidence type="ECO:0000256" key="3">
    <source>
        <dbReference type="ARBA" id="ARBA00022475"/>
    </source>
</evidence>
<keyword evidence="3" id="KW-1003">Cell membrane</keyword>
<dbReference type="PATRIC" id="fig|1503.3.peg.1239"/>
<comment type="similarity">
    <text evidence="2">Belongs to the UPF0702 family.</text>
</comment>
<gene>
    <name evidence="8" type="ORF">CLPU_1c03610</name>
</gene>
<dbReference type="InterPro" id="IPR023090">
    <property type="entry name" value="UPF0702_alpha/beta_dom_sf"/>
</dbReference>
<feature type="domain" description="YetF C-terminal" evidence="7">
    <location>
        <begin position="2"/>
        <end position="108"/>
    </location>
</feature>
<evidence type="ECO:0000256" key="5">
    <source>
        <dbReference type="ARBA" id="ARBA00022989"/>
    </source>
</evidence>
<dbReference type="Gene3D" id="3.30.240.20">
    <property type="entry name" value="bsu07140 like domains"/>
    <property type="match status" value="2"/>
</dbReference>
<accession>A0A0L0WFI8</accession>
<keyword evidence="5" id="KW-1133">Transmembrane helix</keyword>
<dbReference type="GO" id="GO:0005886">
    <property type="term" value="C:plasma membrane"/>
    <property type="evidence" value="ECO:0007669"/>
    <property type="project" value="UniProtKB-SubCell"/>
</dbReference>
<keyword evidence="4" id="KW-0812">Transmembrane</keyword>
<comment type="caution">
    <text evidence="8">The sequence shown here is derived from an EMBL/GenBank/DDBJ whole genome shotgun (WGS) entry which is preliminary data.</text>
</comment>
<name>A0A0L0WFI8_GOTPU</name>
<dbReference type="STRING" id="1503.CLPU_1c03610"/>
<dbReference type="Proteomes" id="UP000037267">
    <property type="component" value="Unassembled WGS sequence"/>
</dbReference>
<dbReference type="AlphaFoldDB" id="A0A0L0WFI8"/>
<evidence type="ECO:0000313" key="9">
    <source>
        <dbReference type="Proteomes" id="UP000037267"/>
    </source>
</evidence>
<reference evidence="9" key="1">
    <citation type="submission" date="2015-07" db="EMBL/GenBank/DDBJ databases">
        <title>Draft genome sequence of the purine-degrading Gottschalkia purinilyticum DSM 1384 (formerly Clostridium purinilyticum).</title>
        <authorList>
            <person name="Poehlein A."/>
            <person name="Schiel-Bengelsdorf B."/>
            <person name="Bengelsdorf F.R."/>
            <person name="Daniel R."/>
            <person name="Duerre P."/>
        </authorList>
    </citation>
    <scope>NUCLEOTIDE SEQUENCE [LARGE SCALE GENOMIC DNA]</scope>
    <source>
        <strain evidence="9">DSM 1384</strain>
    </source>
</reference>
<evidence type="ECO:0000313" key="8">
    <source>
        <dbReference type="EMBL" id="KNF10196.1"/>
    </source>
</evidence>
<keyword evidence="9" id="KW-1185">Reference proteome</keyword>
<evidence type="ECO:0000256" key="2">
    <source>
        <dbReference type="ARBA" id="ARBA00006448"/>
    </source>
</evidence>
<comment type="subcellular location">
    <subcellularLocation>
        <location evidence="1">Cell membrane</location>
        <topology evidence="1">Multi-pass membrane protein</topology>
    </subcellularLocation>
</comment>
<dbReference type="Pfam" id="PF04239">
    <property type="entry name" value="DUF421"/>
    <property type="match status" value="1"/>
</dbReference>
<dbReference type="EMBL" id="LGSS01000001">
    <property type="protein sequence ID" value="KNF10196.1"/>
    <property type="molecule type" value="Genomic_DNA"/>
</dbReference>
<protein>
    <recommendedName>
        <fullName evidence="7">YetF C-terminal domain-containing protein</fullName>
    </recommendedName>
</protein>
<evidence type="ECO:0000259" key="7">
    <source>
        <dbReference type="Pfam" id="PF04239"/>
    </source>
</evidence>
<sequence>MAELRLNMDDLTMLLREKNIFSIKDVEYAILEANGKLSVLKKQEQESVTKKDLNVLTSELKYLPSEVVVDGTIVERNLRELNITKDWLYNELRSLGIKSVSEIFYAELQSDGSLYIDKNN</sequence>
<proteinExistence type="inferred from homology"/>
<evidence type="ECO:0000256" key="4">
    <source>
        <dbReference type="ARBA" id="ARBA00022692"/>
    </source>
</evidence>
<dbReference type="PANTHER" id="PTHR34582">
    <property type="entry name" value="UPF0702 TRANSMEMBRANE PROTEIN YCAP"/>
    <property type="match status" value="1"/>
</dbReference>
<dbReference type="InterPro" id="IPR007353">
    <property type="entry name" value="DUF421"/>
</dbReference>
<organism evidence="8 9">
    <name type="scientific">Gottschalkia purinilytica</name>
    <name type="common">Clostridium purinilyticum</name>
    <dbReference type="NCBI Taxonomy" id="1503"/>
    <lineage>
        <taxon>Bacteria</taxon>
        <taxon>Bacillati</taxon>
        <taxon>Bacillota</taxon>
        <taxon>Tissierellia</taxon>
        <taxon>Tissierellales</taxon>
        <taxon>Gottschalkiaceae</taxon>
        <taxon>Gottschalkia</taxon>
    </lineage>
</organism>
<evidence type="ECO:0000256" key="1">
    <source>
        <dbReference type="ARBA" id="ARBA00004651"/>
    </source>
</evidence>